<keyword evidence="6" id="KW-1185">Reference proteome</keyword>
<dbReference type="EMBL" id="OV121141">
    <property type="protein sequence ID" value="CAH0548737.1"/>
    <property type="molecule type" value="Genomic_DNA"/>
</dbReference>
<proteinExistence type="inferred from homology"/>
<dbReference type="AlphaFoldDB" id="A0A9P0FCM0"/>
<dbReference type="Gene3D" id="3.15.10.30">
    <property type="entry name" value="Haemolymph juvenile hormone binding protein"/>
    <property type="match status" value="1"/>
</dbReference>
<dbReference type="GO" id="GO:0005615">
    <property type="term" value="C:extracellular space"/>
    <property type="evidence" value="ECO:0007669"/>
    <property type="project" value="TreeGrafter"/>
</dbReference>
<evidence type="ECO:0000313" key="5">
    <source>
        <dbReference type="EMBL" id="CAH0548737.1"/>
    </source>
</evidence>
<comment type="similarity">
    <text evidence="3">Belongs to the TO family.</text>
</comment>
<evidence type="ECO:0000313" key="6">
    <source>
        <dbReference type="Proteomes" id="UP001154078"/>
    </source>
</evidence>
<reference evidence="5" key="1">
    <citation type="submission" date="2021-12" db="EMBL/GenBank/DDBJ databases">
        <authorList>
            <person name="King R."/>
        </authorList>
    </citation>
    <scope>NUCLEOTIDE SEQUENCE</scope>
</reference>
<evidence type="ECO:0000256" key="4">
    <source>
        <dbReference type="SAM" id="SignalP"/>
    </source>
</evidence>
<evidence type="ECO:0000256" key="3">
    <source>
        <dbReference type="ARBA" id="ARBA00060902"/>
    </source>
</evidence>
<keyword evidence="1 4" id="KW-0732">Signal</keyword>
<dbReference type="SMART" id="SM00700">
    <property type="entry name" value="JHBP"/>
    <property type="match status" value="1"/>
</dbReference>
<sequence length="244" mass="27597">MFRLILLCCLVVANAVHLPENFKLCSKKDPDFGNCVGTNMMDALSKLKDGNKNLGVPSLEPFSIDRMEIPGNEAASVNLNQNYKSVKFYGMSQGIAKNVKIDLENCHWSFNAISPKIQMLSEYEMKGKLLVFPINGFGKSNTTMTDLDVRYEIDCSYNEKNGKKYMKFDKIKMNMKPGKVYFNFENLFPGNAQMSATLDKTVNENSEVVFNDVKSAFEEVFSQIWNNLANSVLSKVPIDEIFLN</sequence>
<dbReference type="InterPro" id="IPR038606">
    <property type="entry name" value="To_sf"/>
</dbReference>
<dbReference type="GO" id="GO:0007623">
    <property type="term" value="P:circadian rhythm"/>
    <property type="evidence" value="ECO:0007669"/>
    <property type="project" value="UniProtKB-ARBA"/>
</dbReference>
<feature type="signal peptide" evidence="4">
    <location>
        <begin position="1"/>
        <end position="15"/>
    </location>
</feature>
<feature type="chain" id="PRO_5040145870" evidence="4">
    <location>
        <begin position="16"/>
        <end position="244"/>
    </location>
</feature>
<name>A0A9P0FCM0_BRAAE</name>
<dbReference type="PANTHER" id="PTHR11008:SF32">
    <property type="entry name" value="CIRCADIAN CLOCK-CONTROLLED PROTEIN DAYWAKE-RELATED"/>
    <property type="match status" value="1"/>
</dbReference>
<organism evidence="5 6">
    <name type="scientific">Brassicogethes aeneus</name>
    <name type="common">Rape pollen beetle</name>
    <name type="synonym">Meligethes aeneus</name>
    <dbReference type="NCBI Taxonomy" id="1431903"/>
    <lineage>
        <taxon>Eukaryota</taxon>
        <taxon>Metazoa</taxon>
        <taxon>Ecdysozoa</taxon>
        <taxon>Arthropoda</taxon>
        <taxon>Hexapoda</taxon>
        <taxon>Insecta</taxon>
        <taxon>Pterygota</taxon>
        <taxon>Neoptera</taxon>
        <taxon>Endopterygota</taxon>
        <taxon>Coleoptera</taxon>
        <taxon>Polyphaga</taxon>
        <taxon>Cucujiformia</taxon>
        <taxon>Nitidulidae</taxon>
        <taxon>Meligethinae</taxon>
        <taxon>Brassicogethes</taxon>
    </lineage>
</organism>
<gene>
    <name evidence="5" type="ORF">MELIAE_LOCUS2146</name>
</gene>
<protein>
    <submittedName>
        <fullName evidence="5">Uncharacterized protein</fullName>
    </submittedName>
</protein>
<keyword evidence="2" id="KW-0090">Biological rhythms</keyword>
<accession>A0A9P0FCM0</accession>
<evidence type="ECO:0000256" key="1">
    <source>
        <dbReference type="ARBA" id="ARBA00022729"/>
    </source>
</evidence>
<dbReference type="PANTHER" id="PTHR11008">
    <property type="entry name" value="PROTEIN TAKEOUT-LIKE PROTEIN"/>
    <property type="match status" value="1"/>
</dbReference>
<evidence type="ECO:0000256" key="2">
    <source>
        <dbReference type="ARBA" id="ARBA00023108"/>
    </source>
</evidence>
<dbReference type="InterPro" id="IPR010562">
    <property type="entry name" value="Haemolymph_juvenile_hormone-bd"/>
</dbReference>
<dbReference type="Pfam" id="PF06585">
    <property type="entry name" value="JHBP"/>
    <property type="match status" value="1"/>
</dbReference>
<dbReference type="Proteomes" id="UP001154078">
    <property type="component" value="Chromosome 10"/>
</dbReference>
<dbReference type="FunFam" id="3.15.10.30:FF:000001">
    <property type="entry name" value="Takeout-like protein 1"/>
    <property type="match status" value="1"/>
</dbReference>
<dbReference type="OrthoDB" id="8182977at2759"/>